<feature type="region of interest" description="Disordered" evidence="1">
    <location>
        <begin position="237"/>
        <end position="323"/>
    </location>
</feature>
<accession>A0ABM7V8F6</accession>
<name>A0ABM7V8F6_9PROT</name>
<evidence type="ECO:0000256" key="1">
    <source>
        <dbReference type="SAM" id="MobiDB-lite"/>
    </source>
</evidence>
<feature type="compositionally biased region" description="Polar residues" evidence="1">
    <location>
        <begin position="306"/>
        <end position="323"/>
    </location>
</feature>
<keyword evidence="4" id="KW-1185">Reference proteome</keyword>
<sequence length="476" mass="54876">MNIKRYISLFLLFSGVANAEFNLDQHVDRVMNYVRAGKASKEWFDEEAKKTRAIMVQESKNIYPLSKVRADATKLQKREDAIRNIENIKWFLEKIEQARDLSNKRDIRNLFERNEEQYEERNEKLVNFFQNRNENREIEQRNPYDPQIARIMGFLSEVASGKIMGYSKDRLASELKNIKALMVKDARGYYSKKERDTTFSENLKFLTALRKIIEDVQKNPADIENLRDFAVAQIQSMHQQEQEFLPEDNQENQGSANQSRIGSEHQQEQEFLPEDNQENQRSANQSRIGSEHQQEQEFLPEDNQENQRSANQSRIGSEYGQPQQQLAEFVEEGAPQDLEQIPSGMQGHPNSKMLIQDQAEEPVGSALSLSSNQSIVPLKSKKQIKISPKDVILLGEDAKPLFDGRKPTEEELNLMEQKLQADASALLEKFRGMKGRSMSEVIEQGANFQNSIPLGMQLTYNMVKGHDNYSANSSKF</sequence>
<evidence type="ECO:0000256" key="2">
    <source>
        <dbReference type="SAM" id="SignalP"/>
    </source>
</evidence>
<evidence type="ECO:0000313" key="3">
    <source>
        <dbReference type="EMBL" id="BDB96067.1"/>
    </source>
</evidence>
<dbReference type="EMBL" id="AP025225">
    <property type="protein sequence ID" value="BDB96067.1"/>
    <property type="molecule type" value="Genomic_DNA"/>
</dbReference>
<organism evidence="3 4">
    <name type="scientific">Candidatus Hydrogenosomobacter endosymbioticus</name>
    <dbReference type="NCBI Taxonomy" id="2558174"/>
    <lineage>
        <taxon>Bacteria</taxon>
        <taxon>Pseudomonadati</taxon>
        <taxon>Pseudomonadota</taxon>
        <taxon>Alphaproteobacteria</taxon>
        <taxon>Holosporales</taxon>
        <taxon>Holosporaceae</taxon>
        <taxon>Candidatus Hydrogenosomobacter</taxon>
    </lineage>
</organism>
<evidence type="ECO:0000313" key="4">
    <source>
        <dbReference type="Proteomes" id="UP001320209"/>
    </source>
</evidence>
<keyword evidence="2" id="KW-0732">Signal</keyword>
<proteinExistence type="predicted"/>
<protein>
    <submittedName>
        <fullName evidence="3">Uncharacterized protein</fullName>
    </submittedName>
</protein>
<reference evidence="3" key="1">
    <citation type="submission" date="2021-10" db="EMBL/GenBank/DDBJ databases">
        <title>Genome Sequence of The Candidatus Hydrogeosomobacter endosymbioticus, an Intracellular Bacterial Symbiont of the Anaerobic Ciliate GW7.</title>
        <authorList>
            <person name="Shiohama Y."/>
            <person name="Shinzato N."/>
        </authorList>
    </citation>
    <scope>NUCLEOTIDE SEQUENCE [LARGE SCALE GENOMIC DNA]</scope>
    <source>
        <strain evidence="3">200920</strain>
    </source>
</reference>
<feature type="compositionally biased region" description="Polar residues" evidence="1">
    <location>
        <begin position="279"/>
        <end position="288"/>
    </location>
</feature>
<feature type="compositionally biased region" description="Polar residues" evidence="1">
    <location>
        <begin position="251"/>
        <end position="261"/>
    </location>
</feature>
<feature type="chain" id="PRO_5045195829" evidence="2">
    <location>
        <begin position="20"/>
        <end position="476"/>
    </location>
</feature>
<gene>
    <name evidence="3" type="ORF">HYD_2000</name>
</gene>
<feature type="signal peptide" evidence="2">
    <location>
        <begin position="1"/>
        <end position="19"/>
    </location>
</feature>
<dbReference type="Proteomes" id="UP001320209">
    <property type="component" value="Chromosome"/>
</dbReference>